<comment type="caution">
    <text evidence="4">The sequence shown here is derived from an EMBL/GenBank/DDBJ whole genome shotgun (WGS) entry which is preliminary data.</text>
</comment>
<keyword evidence="1" id="KW-0489">Methyltransferase</keyword>
<keyword evidence="5" id="KW-1185">Reference proteome</keyword>
<proteinExistence type="predicted"/>
<protein>
    <recommendedName>
        <fullName evidence="3">Methyltransferase domain-containing protein</fullName>
    </recommendedName>
</protein>
<dbReference type="InterPro" id="IPR041698">
    <property type="entry name" value="Methyltransf_25"/>
</dbReference>
<organism evidence="4 5">
    <name type="scientific">Streptomyces purpureus</name>
    <dbReference type="NCBI Taxonomy" id="1951"/>
    <lineage>
        <taxon>Bacteria</taxon>
        <taxon>Bacillati</taxon>
        <taxon>Actinomycetota</taxon>
        <taxon>Actinomycetes</taxon>
        <taxon>Kitasatosporales</taxon>
        <taxon>Streptomycetaceae</taxon>
        <taxon>Streptomyces</taxon>
    </lineage>
</organism>
<dbReference type="Proteomes" id="UP000619486">
    <property type="component" value="Unassembled WGS sequence"/>
</dbReference>
<name>A0A918LUJ3_9ACTN</name>
<dbReference type="InterPro" id="IPR029063">
    <property type="entry name" value="SAM-dependent_MTases_sf"/>
</dbReference>
<dbReference type="GO" id="GO:0008168">
    <property type="term" value="F:methyltransferase activity"/>
    <property type="evidence" value="ECO:0007669"/>
    <property type="project" value="UniProtKB-KW"/>
</dbReference>
<dbReference type="GO" id="GO:0032259">
    <property type="term" value="P:methylation"/>
    <property type="evidence" value="ECO:0007669"/>
    <property type="project" value="UniProtKB-KW"/>
</dbReference>
<sequence length="240" mass="26758">MEQYDMIGARFEESKSTAAFSAADTFTLAAALGDVLDLAVLDLACGYGYNTRLLAERGARKVLGVDISEEMVRLARAHEARRPLGVEYLVSDVARLPRLEPFGLATAVYLFNYAPSRAALRDMFRAIHANLAAGGRLLAIVPNPAPVPEDDWEVYGVRRLERIPSGEAPLLRMEFLTEPPTPFQHYEWQLADFERAARDAGFAVVGWQPVSPPPPDEERDESFWQVYRERPISSLMTCTA</sequence>
<dbReference type="Pfam" id="PF13649">
    <property type="entry name" value="Methyltransf_25"/>
    <property type="match status" value="1"/>
</dbReference>
<keyword evidence="2" id="KW-0808">Transferase</keyword>
<dbReference type="PANTHER" id="PTHR43861:SF1">
    <property type="entry name" value="TRANS-ACONITATE 2-METHYLTRANSFERASE"/>
    <property type="match status" value="1"/>
</dbReference>
<reference evidence="4" key="1">
    <citation type="journal article" date="2014" name="Int. J. Syst. Evol. Microbiol.">
        <title>Complete genome sequence of Corynebacterium casei LMG S-19264T (=DSM 44701T), isolated from a smear-ripened cheese.</title>
        <authorList>
            <consortium name="US DOE Joint Genome Institute (JGI-PGF)"/>
            <person name="Walter F."/>
            <person name="Albersmeier A."/>
            <person name="Kalinowski J."/>
            <person name="Ruckert C."/>
        </authorList>
    </citation>
    <scope>NUCLEOTIDE SEQUENCE</scope>
    <source>
        <strain evidence="4">JCM 3172</strain>
    </source>
</reference>
<gene>
    <name evidence="4" type="ORF">GCM10014713_56670</name>
</gene>
<dbReference type="GO" id="GO:0017000">
    <property type="term" value="P:antibiotic biosynthetic process"/>
    <property type="evidence" value="ECO:0007669"/>
    <property type="project" value="UniProtKB-ARBA"/>
</dbReference>
<dbReference type="RefSeq" id="WP_229833253.1">
    <property type="nucleotide sequence ID" value="NZ_BMQQ01000028.1"/>
</dbReference>
<reference evidence="4" key="2">
    <citation type="submission" date="2020-09" db="EMBL/GenBank/DDBJ databases">
        <authorList>
            <person name="Sun Q."/>
            <person name="Ohkuma M."/>
        </authorList>
    </citation>
    <scope>NUCLEOTIDE SEQUENCE</scope>
    <source>
        <strain evidence="4">JCM 3172</strain>
    </source>
</reference>
<dbReference type="PANTHER" id="PTHR43861">
    <property type="entry name" value="TRANS-ACONITATE 2-METHYLTRANSFERASE-RELATED"/>
    <property type="match status" value="1"/>
</dbReference>
<evidence type="ECO:0000313" key="4">
    <source>
        <dbReference type="EMBL" id="GGT55500.1"/>
    </source>
</evidence>
<dbReference type="SUPFAM" id="SSF53335">
    <property type="entry name" value="S-adenosyl-L-methionine-dependent methyltransferases"/>
    <property type="match status" value="1"/>
</dbReference>
<dbReference type="CDD" id="cd02440">
    <property type="entry name" value="AdoMet_MTases"/>
    <property type="match status" value="1"/>
</dbReference>
<evidence type="ECO:0000256" key="2">
    <source>
        <dbReference type="ARBA" id="ARBA00022679"/>
    </source>
</evidence>
<dbReference type="EMBL" id="BMQQ01000028">
    <property type="protein sequence ID" value="GGT55500.1"/>
    <property type="molecule type" value="Genomic_DNA"/>
</dbReference>
<evidence type="ECO:0000313" key="5">
    <source>
        <dbReference type="Proteomes" id="UP000619486"/>
    </source>
</evidence>
<dbReference type="Gene3D" id="3.40.50.150">
    <property type="entry name" value="Vaccinia Virus protein VP39"/>
    <property type="match status" value="1"/>
</dbReference>
<feature type="domain" description="Methyltransferase" evidence="3">
    <location>
        <begin position="40"/>
        <end position="135"/>
    </location>
</feature>
<dbReference type="AlphaFoldDB" id="A0A918LUJ3"/>
<evidence type="ECO:0000256" key="1">
    <source>
        <dbReference type="ARBA" id="ARBA00022603"/>
    </source>
</evidence>
<accession>A0A918LUJ3</accession>
<evidence type="ECO:0000259" key="3">
    <source>
        <dbReference type="Pfam" id="PF13649"/>
    </source>
</evidence>